<protein>
    <submittedName>
        <fullName evidence="1">Uncharacterized protein</fullName>
    </submittedName>
</protein>
<proteinExistence type="predicted"/>
<accession>A0A4P8IJ00</accession>
<evidence type="ECO:0000313" key="1">
    <source>
        <dbReference type="EMBL" id="QCP35983.1"/>
    </source>
</evidence>
<dbReference type="EMBL" id="CP040058">
    <property type="protein sequence ID" value="QCP35983.1"/>
    <property type="molecule type" value="Genomic_DNA"/>
</dbReference>
<evidence type="ECO:0000313" key="2">
    <source>
        <dbReference type="Proteomes" id="UP000298653"/>
    </source>
</evidence>
<dbReference type="KEGG" id="arf:AR1Y2_2529"/>
<gene>
    <name evidence="1" type="ORF">AR1Y2_2529</name>
</gene>
<organism evidence="1 2">
    <name type="scientific">Anaerostipes rhamnosivorans</name>
    <dbReference type="NCBI Taxonomy" id="1229621"/>
    <lineage>
        <taxon>Bacteria</taxon>
        <taxon>Bacillati</taxon>
        <taxon>Bacillota</taxon>
        <taxon>Clostridia</taxon>
        <taxon>Lachnospirales</taxon>
        <taxon>Lachnospiraceae</taxon>
        <taxon>Anaerostipes</taxon>
    </lineage>
</organism>
<reference evidence="1 2" key="1">
    <citation type="submission" date="2019-05" db="EMBL/GenBank/DDBJ databases">
        <title>Complete genome sequencing of Anaerostipes rhamnosivorans.</title>
        <authorList>
            <person name="Bui T.P.N."/>
            <person name="de Vos W.M."/>
        </authorList>
    </citation>
    <scope>NUCLEOTIDE SEQUENCE [LARGE SCALE GENOMIC DNA]</scope>
    <source>
        <strain evidence="1 2">1y2</strain>
    </source>
</reference>
<name>A0A4P8IJ00_9FIRM</name>
<keyword evidence="2" id="KW-1185">Reference proteome</keyword>
<dbReference type="AlphaFoldDB" id="A0A4P8IJ00"/>
<sequence>MFHMIEVRHFKSQTEIMWNMLYPEGCLSSMNALIYTNVCIFD</sequence>
<dbReference type="Proteomes" id="UP000298653">
    <property type="component" value="Chromosome"/>
</dbReference>